<keyword evidence="6" id="KW-1185">Reference proteome</keyword>
<dbReference type="InterPro" id="IPR001494">
    <property type="entry name" value="Importin-beta_N"/>
</dbReference>
<dbReference type="GO" id="GO:0070403">
    <property type="term" value="F:NAD+ binding"/>
    <property type="evidence" value="ECO:0007669"/>
    <property type="project" value="InterPro"/>
</dbReference>
<dbReference type="Pfam" id="PF00725">
    <property type="entry name" value="3HCDH"/>
    <property type="match status" value="1"/>
</dbReference>
<evidence type="ECO:0000313" key="6">
    <source>
        <dbReference type="Proteomes" id="UP001239445"/>
    </source>
</evidence>
<dbReference type="Gene3D" id="1.25.10.10">
    <property type="entry name" value="Leucine-rich Repeat Variant"/>
    <property type="match status" value="1"/>
</dbReference>
<gene>
    <name evidence="5" type="ORF">QBC47DRAFT_452726</name>
</gene>
<dbReference type="PROSITE" id="PS51120">
    <property type="entry name" value="LDLRB"/>
    <property type="match status" value="1"/>
</dbReference>
<sequence length="1532" mass="170569">MASWKLPSTVDRSVAILGGGVLGRRIGACWASAGYKVHIRDPDPVQAAGALEYIKDELWRYKPSVKPGDLRVQVFQGIKPAVEDSWLIIECVPEKLELKINVFAELQDLVRPDAVLASNSSSYKSREMTAKVRPETAQRMLNTHYIIPPEIRLVELMTSGSTHDDIFPFLETHFRASGMLPLRVHKESTGFIVNRVWAAVKRECLMVLSEGVASPTELDAAWTEMFIKGGNPPCAMMDSVGLDTVSFIEQHYIHERGLPDNGVIPFLQKYIDQGRLGAKSSKGGLHPPGHSTKTAGDRQAAYDNVAAPALYILDLGLANEPSEVYKKGRILVGSADGKSPLRTVVDHQPMPDGIALNPTAGKIFWTNMGVPNINDGSIMSSNLDGSDLKVIVPPGLVHTPKQLAVDPTSDKLYFSDREGMRVFRCNSDGSDLEVLIQTADWKQGFRDKKALWCVGIAVAPREGKFYWTQKGPSKGFEGKILRASIRMPPGATASTRTDIETLFTNLPEPIDLEIDEDGRAMYWTDRGELPQGNSLNRVSLDEAGEYGNHQILARNLHEAIGLAIDKRNRHIYATGLGGVVYRFNMDGGDRKKFYEDEGASSELFSSTRNTPPGMSFAIEVPGEATPFSLFELGKALEAAAISTDNAQRQSAGQQLQAWESQPEYYTTLQTIFLDKSLRNEIRFLAIILFKNGVERHWRARAKHAIPPPQKELIRSRLLQGSVDEPEKSLSLHNALAIAKIIRIDYPTDWPDALPLIIGVTRASKDNPVHLAGSLMVLLRIVKELGTARLRSSQTTLQAVTPELVQLLGEIYTERTTYWQQFFTKGQGDEDDADYAMQNSLTALKILRRLVTVGYDQPHTDAMFDQFLSGVGNESWIPVPFQDLLHIDMAEMHPASYPVLPNSIPLTRAYWGLVKEFSETTRDTPGGNPKHEGPLSEKLALKGLILLRSCYRSPEAKAQEKAAVEIIKTQLLTNDLLLDIVQVSDLEAWEEDPETWESQERNEGPAFEWAVRPCAERLLLDLLCHYHELKKPLITYCELATKVEMDIVTKEAAYCALGCATSNVYDVFDFDHLLNTTLVKEAQLQDPMAKLLRRRIAILLSIWTPIWITSPNWHVVYEVFRHLLNPKDPHNDEVVPDQFEFPPEAFIPYAADFFNLLIGLIEEVENEETKLAILGTVRAIVSNAIMSTLPKLWSAEGSEEYMMKQSILAITTSLVTSMGSEFVREALNPESALHLHLIEESVELWSAVLTQMVELALPLLEYDSLVANQCLEMLGDALRRPALGAIAKTLDVKSLGLFVRMAEEIGGVPGVSVVVQDMLEIGLIRTILERLHGAWEASQTTGPNRKKDRISSIKQADYFFLLARIATADPAVFANMLSTVGGGFEAVWSWLGPQWFATFDYIVEVDHQKLSCLGLTRLCELPSPVQDLVLARLQDYLSMWTTIITELREDSGDTDPPKELLIWDKAEAEAVAARDPVHTVVVYDFARARLEDLIRRVGGEQAFEANWAVNVDKEVLAGFQGLSQPRAQGQMGE</sequence>
<dbReference type="InterPro" id="IPR011042">
    <property type="entry name" value="6-blade_b-propeller_TolB-like"/>
</dbReference>
<dbReference type="GO" id="GO:0005634">
    <property type="term" value="C:nucleus"/>
    <property type="evidence" value="ECO:0007669"/>
    <property type="project" value="UniProtKB-ARBA"/>
</dbReference>
<dbReference type="SMART" id="SM00135">
    <property type="entry name" value="LY"/>
    <property type="match status" value="5"/>
</dbReference>
<dbReference type="GO" id="GO:0006886">
    <property type="term" value="P:intracellular protein transport"/>
    <property type="evidence" value="ECO:0007669"/>
    <property type="project" value="InterPro"/>
</dbReference>
<dbReference type="Gene3D" id="1.10.1040.10">
    <property type="entry name" value="N-(1-d-carboxylethyl)-l-norvaline Dehydrogenase, domain 2"/>
    <property type="match status" value="1"/>
</dbReference>
<comment type="caution">
    <text evidence="5">The sequence shown here is derived from an EMBL/GenBank/DDBJ whole genome shotgun (WGS) entry which is preliminary data.</text>
</comment>
<dbReference type="PROSITE" id="PS50166">
    <property type="entry name" value="IMPORTIN_B_NT"/>
    <property type="match status" value="1"/>
</dbReference>
<name>A0AAJ0BDG6_9PEZI</name>
<dbReference type="InterPro" id="IPR011989">
    <property type="entry name" value="ARM-like"/>
</dbReference>
<dbReference type="InterPro" id="IPR016024">
    <property type="entry name" value="ARM-type_fold"/>
</dbReference>
<dbReference type="InterPro" id="IPR036291">
    <property type="entry name" value="NAD(P)-bd_dom_sf"/>
</dbReference>
<evidence type="ECO:0000256" key="1">
    <source>
        <dbReference type="ARBA" id="ARBA00007991"/>
    </source>
</evidence>
<dbReference type="SUPFAM" id="SSF48179">
    <property type="entry name" value="6-phosphogluconate dehydrogenase C-terminal domain-like"/>
    <property type="match status" value="1"/>
</dbReference>
<keyword evidence="2" id="KW-0560">Oxidoreductase</keyword>
<dbReference type="SUPFAM" id="SSF63829">
    <property type="entry name" value="Calcium-dependent phosphotriesterase"/>
    <property type="match status" value="1"/>
</dbReference>
<organism evidence="5 6">
    <name type="scientific">Echria macrotheca</name>
    <dbReference type="NCBI Taxonomy" id="438768"/>
    <lineage>
        <taxon>Eukaryota</taxon>
        <taxon>Fungi</taxon>
        <taxon>Dikarya</taxon>
        <taxon>Ascomycota</taxon>
        <taxon>Pezizomycotina</taxon>
        <taxon>Sordariomycetes</taxon>
        <taxon>Sordariomycetidae</taxon>
        <taxon>Sordariales</taxon>
        <taxon>Schizotheciaceae</taxon>
        <taxon>Echria</taxon>
    </lineage>
</organism>
<dbReference type="InterPro" id="IPR008927">
    <property type="entry name" value="6-PGluconate_DH-like_C_sf"/>
</dbReference>
<dbReference type="Pfam" id="PF03810">
    <property type="entry name" value="IBN_N"/>
    <property type="match status" value="1"/>
</dbReference>
<dbReference type="InterPro" id="IPR058669">
    <property type="entry name" value="TPR_IPO7/11-like"/>
</dbReference>
<evidence type="ECO:0000256" key="2">
    <source>
        <dbReference type="ARBA" id="ARBA00023002"/>
    </source>
</evidence>
<dbReference type="PANTHER" id="PTHR48075">
    <property type="entry name" value="3-HYDROXYACYL-COA DEHYDROGENASE FAMILY PROTEIN"/>
    <property type="match status" value="1"/>
</dbReference>
<feature type="domain" description="Importin N-terminal" evidence="4">
    <location>
        <begin position="651"/>
        <end position="723"/>
    </location>
</feature>
<dbReference type="Gene3D" id="3.40.50.720">
    <property type="entry name" value="NAD(P)-binding Rossmann-like Domain"/>
    <property type="match status" value="1"/>
</dbReference>
<dbReference type="SUPFAM" id="SSF48371">
    <property type="entry name" value="ARM repeat"/>
    <property type="match status" value="1"/>
</dbReference>
<dbReference type="EMBL" id="MU839834">
    <property type="protein sequence ID" value="KAK1755254.1"/>
    <property type="molecule type" value="Genomic_DNA"/>
</dbReference>
<dbReference type="SMART" id="SM00913">
    <property type="entry name" value="IBN_N"/>
    <property type="match status" value="1"/>
</dbReference>
<reference evidence="5" key="1">
    <citation type="submission" date="2023-06" db="EMBL/GenBank/DDBJ databases">
        <title>Genome-scale phylogeny and comparative genomics of the fungal order Sordariales.</title>
        <authorList>
            <consortium name="Lawrence Berkeley National Laboratory"/>
            <person name="Hensen N."/>
            <person name="Bonometti L."/>
            <person name="Westerberg I."/>
            <person name="Brannstrom I.O."/>
            <person name="Guillou S."/>
            <person name="Cros-Aarteil S."/>
            <person name="Calhoun S."/>
            <person name="Haridas S."/>
            <person name="Kuo A."/>
            <person name="Mondo S."/>
            <person name="Pangilinan J."/>
            <person name="Riley R."/>
            <person name="Labutti K."/>
            <person name="Andreopoulos B."/>
            <person name="Lipzen A."/>
            <person name="Chen C."/>
            <person name="Yanf M."/>
            <person name="Daum C."/>
            <person name="Ng V."/>
            <person name="Clum A."/>
            <person name="Steindorff A."/>
            <person name="Ohm R."/>
            <person name="Martin F."/>
            <person name="Silar P."/>
            <person name="Natvig D."/>
            <person name="Lalanne C."/>
            <person name="Gautier V."/>
            <person name="Ament-Velasquez S.L."/>
            <person name="Kruys A."/>
            <person name="Hutchinson M.I."/>
            <person name="Powell A.J."/>
            <person name="Barry K."/>
            <person name="Miller A.N."/>
            <person name="Grigoriev I.V."/>
            <person name="Debuchy R."/>
            <person name="Gladieux P."/>
            <person name="Thoren M.H."/>
            <person name="Johannesson H."/>
        </authorList>
    </citation>
    <scope>NUCLEOTIDE SEQUENCE</scope>
    <source>
        <strain evidence="5">PSN4</strain>
    </source>
</reference>
<proteinExistence type="inferred from homology"/>
<feature type="region of interest" description="Disordered" evidence="3">
    <location>
        <begin position="278"/>
        <end position="297"/>
    </location>
</feature>
<comment type="similarity">
    <text evidence="1">Belongs to the importin beta family.</text>
</comment>
<dbReference type="GO" id="GO:0016616">
    <property type="term" value="F:oxidoreductase activity, acting on the CH-OH group of donors, NAD or NADP as acceptor"/>
    <property type="evidence" value="ECO:0007669"/>
    <property type="project" value="InterPro"/>
</dbReference>
<dbReference type="InterPro" id="IPR006108">
    <property type="entry name" value="3HC_DH_C"/>
</dbReference>
<dbReference type="Gene3D" id="2.120.10.30">
    <property type="entry name" value="TolB, C-terminal domain"/>
    <property type="match status" value="2"/>
</dbReference>
<dbReference type="Pfam" id="PF02737">
    <property type="entry name" value="3HCDH_N"/>
    <property type="match status" value="1"/>
</dbReference>
<evidence type="ECO:0000256" key="3">
    <source>
        <dbReference type="SAM" id="MobiDB-lite"/>
    </source>
</evidence>
<dbReference type="PANTHER" id="PTHR48075:SF3">
    <property type="entry name" value="3-HYDROXYACYL-COA DEHYDROGENASE"/>
    <property type="match status" value="1"/>
</dbReference>
<dbReference type="GO" id="GO:0031267">
    <property type="term" value="F:small GTPase binding"/>
    <property type="evidence" value="ECO:0007669"/>
    <property type="project" value="InterPro"/>
</dbReference>
<dbReference type="InterPro" id="IPR013328">
    <property type="entry name" value="6PGD_dom2"/>
</dbReference>
<dbReference type="Pfam" id="PF25758">
    <property type="entry name" value="TPR_IPO11"/>
    <property type="match status" value="1"/>
</dbReference>
<dbReference type="Proteomes" id="UP001239445">
    <property type="component" value="Unassembled WGS sequence"/>
</dbReference>
<protein>
    <submittedName>
        <fullName evidence="5">Armadillo-type protein</fullName>
    </submittedName>
</protein>
<dbReference type="InterPro" id="IPR000033">
    <property type="entry name" value="LDLR_classB_rpt"/>
</dbReference>
<dbReference type="GO" id="GO:0006631">
    <property type="term" value="P:fatty acid metabolic process"/>
    <property type="evidence" value="ECO:0007669"/>
    <property type="project" value="InterPro"/>
</dbReference>
<evidence type="ECO:0000259" key="4">
    <source>
        <dbReference type="PROSITE" id="PS50166"/>
    </source>
</evidence>
<evidence type="ECO:0000313" key="5">
    <source>
        <dbReference type="EMBL" id="KAK1755254.1"/>
    </source>
</evidence>
<dbReference type="InterPro" id="IPR006176">
    <property type="entry name" value="3-OHacyl-CoA_DH_NAD-bd"/>
</dbReference>
<accession>A0AAJ0BDG6</accession>
<dbReference type="SUPFAM" id="SSF51735">
    <property type="entry name" value="NAD(P)-binding Rossmann-fold domains"/>
    <property type="match status" value="1"/>
</dbReference>